<organism evidence="13 14">
    <name type="scientific">Brevundimonas mediterranea</name>
    <dbReference type="NCBI Taxonomy" id="74329"/>
    <lineage>
        <taxon>Bacteria</taxon>
        <taxon>Pseudomonadati</taxon>
        <taxon>Pseudomonadota</taxon>
        <taxon>Alphaproteobacteria</taxon>
        <taxon>Caulobacterales</taxon>
        <taxon>Caulobacteraceae</taxon>
        <taxon>Brevundimonas</taxon>
    </lineage>
</organism>
<dbReference type="PROSITE" id="PS51471">
    <property type="entry name" value="FE2OG_OXY"/>
    <property type="match status" value="1"/>
</dbReference>
<dbReference type="InterPro" id="IPR026992">
    <property type="entry name" value="DIOX_N"/>
</dbReference>
<dbReference type="InterPro" id="IPR044861">
    <property type="entry name" value="IPNS-like_FE2OG_OXY"/>
</dbReference>
<evidence type="ECO:0000256" key="3">
    <source>
        <dbReference type="ARBA" id="ARBA00012293"/>
    </source>
</evidence>
<comment type="cofactor">
    <cofactor evidence="1">
        <name>Fe(2+)</name>
        <dbReference type="ChEBI" id="CHEBI:29033"/>
    </cofactor>
</comment>
<dbReference type="InterPro" id="IPR050231">
    <property type="entry name" value="Iron_ascorbate_oxido_reductase"/>
</dbReference>
<accession>A0A7W6F034</accession>
<dbReference type="Proteomes" id="UP000532936">
    <property type="component" value="Unassembled WGS sequence"/>
</dbReference>
<dbReference type="GO" id="GO:0009693">
    <property type="term" value="P:ethylene biosynthetic process"/>
    <property type="evidence" value="ECO:0007669"/>
    <property type="project" value="UniProtKB-KW"/>
</dbReference>
<dbReference type="EC" id="1.13.12.19" evidence="4"/>
<name>A0A7W6F034_9CAUL</name>
<evidence type="ECO:0000256" key="6">
    <source>
        <dbReference type="ARBA" id="ARBA00022666"/>
    </source>
</evidence>
<dbReference type="Pfam" id="PF14226">
    <property type="entry name" value="DIOX_N"/>
    <property type="match status" value="1"/>
</dbReference>
<evidence type="ECO:0000313" key="13">
    <source>
        <dbReference type="EMBL" id="MBB3872666.1"/>
    </source>
</evidence>
<dbReference type="GO" id="GO:0046872">
    <property type="term" value="F:metal ion binding"/>
    <property type="evidence" value="ECO:0007669"/>
    <property type="project" value="UniProtKB-KW"/>
</dbReference>
<dbReference type="PRINTS" id="PR00682">
    <property type="entry name" value="IPNSYNTHASE"/>
</dbReference>
<keyword evidence="11" id="KW-0479">Metal-binding</keyword>
<evidence type="ECO:0000256" key="7">
    <source>
        <dbReference type="ARBA" id="ARBA00031011"/>
    </source>
</evidence>
<evidence type="ECO:0000256" key="9">
    <source>
        <dbReference type="ARBA" id="ARBA00047725"/>
    </source>
</evidence>
<dbReference type="SUPFAM" id="SSF51197">
    <property type="entry name" value="Clavaminate synthase-like"/>
    <property type="match status" value="1"/>
</dbReference>
<keyword evidence="13" id="KW-0223">Dioxygenase</keyword>
<evidence type="ECO:0000256" key="10">
    <source>
        <dbReference type="ARBA" id="ARBA00049359"/>
    </source>
</evidence>
<evidence type="ECO:0000313" key="14">
    <source>
        <dbReference type="Proteomes" id="UP000532936"/>
    </source>
</evidence>
<protein>
    <recommendedName>
        <fullName evidence="5">2-oxoglutarate-dependent ethylene/succinate-forming enzyme</fullName>
        <ecNumber evidence="4">1.13.12.19</ecNumber>
        <ecNumber evidence="3">1.14.20.7</ecNumber>
    </recommendedName>
    <alternativeName>
        <fullName evidence="7">2-oxoglutarate dioxygenase (ethylene-forming)</fullName>
    </alternativeName>
    <alternativeName>
        <fullName evidence="8">2-oxoglutarate/L-arginine monooxygenase/decarboxylase (succinate-forming)</fullName>
    </alternativeName>
</protein>
<dbReference type="PANTHER" id="PTHR47990">
    <property type="entry name" value="2-OXOGLUTARATE (2OG) AND FE(II)-DEPENDENT OXYGENASE SUPERFAMILY PROTEIN-RELATED"/>
    <property type="match status" value="1"/>
</dbReference>
<comment type="catalytic activity">
    <reaction evidence="10">
        <text>L-arginine + 2-oxoglutarate + O2 = guanidine + L-glutamate 5-semialdehyde + succinate + CO2</text>
        <dbReference type="Rhea" id="RHEA:31535"/>
        <dbReference type="ChEBI" id="CHEBI:15379"/>
        <dbReference type="ChEBI" id="CHEBI:16526"/>
        <dbReference type="ChEBI" id="CHEBI:16810"/>
        <dbReference type="ChEBI" id="CHEBI:30031"/>
        <dbReference type="ChEBI" id="CHEBI:30087"/>
        <dbReference type="ChEBI" id="CHEBI:32682"/>
        <dbReference type="ChEBI" id="CHEBI:58066"/>
        <dbReference type="EC" id="1.14.20.7"/>
    </reaction>
</comment>
<comment type="pathway">
    <text evidence="2">Alkene biosynthesis; ethylene biosynthesis via 2-oxoglutarate.</text>
</comment>
<dbReference type="GO" id="GO:0051213">
    <property type="term" value="F:dioxygenase activity"/>
    <property type="evidence" value="ECO:0007669"/>
    <property type="project" value="UniProtKB-KW"/>
</dbReference>
<dbReference type="InterPro" id="IPR005123">
    <property type="entry name" value="Oxoglu/Fe-dep_dioxygenase_dom"/>
</dbReference>
<feature type="domain" description="Fe2OG dioxygenase" evidence="12">
    <location>
        <begin position="177"/>
        <end position="282"/>
    </location>
</feature>
<keyword evidence="6" id="KW-0266">Ethylene biosynthesis</keyword>
<dbReference type="AlphaFoldDB" id="A0A7W6F034"/>
<dbReference type="EMBL" id="JACIDA010000002">
    <property type="protein sequence ID" value="MBB3872666.1"/>
    <property type="molecule type" value="Genomic_DNA"/>
</dbReference>
<dbReference type="Pfam" id="PF03171">
    <property type="entry name" value="2OG-FeII_Oxy"/>
    <property type="match status" value="1"/>
</dbReference>
<dbReference type="EC" id="1.14.20.7" evidence="3"/>
<comment type="similarity">
    <text evidence="11">Belongs to the iron/ascorbate-dependent oxidoreductase family.</text>
</comment>
<dbReference type="GO" id="GO:0102276">
    <property type="term" value="F:2-oxoglutarate oxygenase/decarboxylase (ethylene-forming) activity"/>
    <property type="evidence" value="ECO:0007669"/>
    <property type="project" value="UniProtKB-EC"/>
</dbReference>
<keyword evidence="11" id="KW-0408">Iron</keyword>
<evidence type="ECO:0000256" key="1">
    <source>
        <dbReference type="ARBA" id="ARBA00001954"/>
    </source>
</evidence>
<reference evidence="13 14" key="1">
    <citation type="submission" date="2020-08" db="EMBL/GenBank/DDBJ databases">
        <title>Genomic Encyclopedia of Type Strains, Phase IV (KMG-IV): sequencing the most valuable type-strain genomes for metagenomic binning, comparative biology and taxonomic classification.</title>
        <authorList>
            <person name="Goeker M."/>
        </authorList>
    </citation>
    <scope>NUCLEOTIDE SEQUENCE [LARGE SCALE GENOMIC DNA]</scope>
    <source>
        <strain evidence="13 14">DSM 14878</strain>
    </source>
</reference>
<dbReference type="Gene3D" id="2.60.120.330">
    <property type="entry name" value="B-lactam Antibiotic, Isopenicillin N Synthase, Chain"/>
    <property type="match status" value="1"/>
</dbReference>
<comment type="caution">
    <text evidence="13">The sequence shown here is derived from an EMBL/GenBank/DDBJ whole genome shotgun (WGS) entry which is preliminary data.</text>
</comment>
<dbReference type="InterPro" id="IPR027443">
    <property type="entry name" value="IPNS-like_sf"/>
</dbReference>
<sequence length="324" mass="35584">MSSSPNDTAPAVTARAITPVSMKRYDADFRGFSDALGASFVEYGFAVVADHALDDARIAAALADAKTFFALPEAMKRQYHQPGTGGARGLTPFGVEAAKGAASVDLKEFWHVGRELPEGHPYRRFMRDNVWPVETPGFKANVYGLYEELDALGRKILKAIARYLDLGDAYFEDKVEMGNSVLRLLHYPPVPADAPGVRAGAHEDINVITLLLGAEEAGLQLKEKDGSWLDIAPPPGALVINIGDMLQRLTNHVLPSTTHRVVNPAPERRGFARYSTPFFLHFNPDFLIETLPSAITPDNPDRYAGKAITAEDYLAERLREIRLL</sequence>
<gene>
    <name evidence="13" type="ORF">GGR11_002219</name>
</gene>
<proteinExistence type="inferred from homology"/>
<evidence type="ECO:0000256" key="11">
    <source>
        <dbReference type="RuleBase" id="RU003682"/>
    </source>
</evidence>
<evidence type="ECO:0000256" key="4">
    <source>
        <dbReference type="ARBA" id="ARBA00012531"/>
    </source>
</evidence>
<comment type="catalytic activity">
    <reaction evidence="9">
        <text>2-oxoglutarate + O2 + 2 H(+) = ethene + 3 CO2 + H2O</text>
        <dbReference type="Rhea" id="RHEA:31523"/>
        <dbReference type="ChEBI" id="CHEBI:15377"/>
        <dbReference type="ChEBI" id="CHEBI:15378"/>
        <dbReference type="ChEBI" id="CHEBI:15379"/>
        <dbReference type="ChEBI" id="CHEBI:16526"/>
        <dbReference type="ChEBI" id="CHEBI:16810"/>
        <dbReference type="ChEBI" id="CHEBI:18153"/>
        <dbReference type="EC" id="1.13.12.19"/>
    </reaction>
</comment>
<evidence type="ECO:0000256" key="2">
    <source>
        <dbReference type="ARBA" id="ARBA00004767"/>
    </source>
</evidence>
<evidence type="ECO:0000259" key="12">
    <source>
        <dbReference type="PROSITE" id="PS51471"/>
    </source>
</evidence>
<keyword evidence="11" id="KW-0560">Oxidoreductase</keyword>
<evidence type="ECO:0000256" key="5">
    <source>
        <dbReference type="ARBA" id="ARBA00019045"/>
    </source>
</evidence>
<evidence type="ECO:0000256" key="8">
    <source>
        <dbReference type="ARBA" id="ARBA00031282"/>
    </source>
</evidence>